<evidence type="ECO:0000259" key="2">
    <source>
        <dbReference type="SMART" id="SM00960"/>
    </source>
</evidence>
<reference evidence="3 4" key="1">
    <citation type="journal article" date="2019" name="ACS Chem. Biol.">
        <title>Identification and Mobilization of a Cryptic Antibiotic Biosynthesis Gene Locus from a Human-Pathogenic Nocardia Isolate.</title>
        <authorList>
            <person name="Herisse M."/>
            <person name="Ishida K."/>
            <person name="Porter J.L."/>
            <person name="Howden B."/>
            <person name="Hertweck C."/>
            <person name="Stinear T.P."/>
            <person name="Pidot S.J."/>
        </authorList>
    </citation>
    <scope>NUCLEOTIDE SEQUENCE [LARGE SCALE GENOMIC DNA]</scope>
    <source>
        <strain evidence="3 4">AUSMDU00012717</strain>
    </source>
</reference>
<dbReference type="KEGG" id="nah:F5544_29830"/>
<feature type="compositionally biased region" description="Basic residues" evidence="1">
    <location>
        <begin position="40"/>
        <end position="66"/>
    </location>
</feature>
<dbReference type="AlphaFoldDB" id="A0A6G9YKV0"/>
<feature type="domain" description="Roadblock/LAMTOR2" evidence="2">
    <location>
        <begin position="166"/>
        <end position="254"/>
    </location>
</feature>
<proteinExistence type="predicted"/>
<sequence>MRAARRSGCGAVAGGPDRSRTRRTGPPDPAPAPGIDRRPGRGARRGGRPAHYRRPGPRTRPHHLRMPARGARADRRRTDRTAAARRDHRTGDTRPPRDRNAAAPPRPPCRAGSHAGPVGAGRPQHTDPPAGGTGGARLIVRRKFGELMGRLTKVAMSGPEPNAAVLAELQALRERVPRLTGALVASSDGLLVAHDLPHDIEPNTMAAISASQLSLSHRLANAAHGGGLHEVVVRGTGGNVVIYAAGWTALTVLAEPDVNVGRLHLEARPAVRAIAEHLTSGGNGLTKDQAVKKDREE</sequence>
<gene>
    <name evidence="3" type="ORF">F5544_29830</name>
</gene>
<evidence type="ECO:0000313" key="3">
    <source>
        <dbReference type="EMBL" id="QIS13811.1"/>
    </source>
</evidence>
<keyword evidence="4" id="KW-1185">Reference proteome</keyword>
<accession>A0A6G9YKV0</accession>
<name>A0A6G9YKV0_9NOCA</name>
<dbReference type="SMART" id="SM00960">
    <property type="entry name" value="Robl_LC7"/>
    <property type="match status" value="1"/>
</dbReference>
<dbReference type="EMBL" id="CP046172">
    <property type="protein sequence ID" value="QIS13811.1"/>
    <property type="molecule type" value="Genomic_DNA"/>
</dbReference>
<feature type="compositionally biased region" description="Basic and acidic residues" evidence="1">
    <location>
        <begin position="71"/>
        <end position="100"/>
    </location>
</feature>
<dbReference type="Proteomes" id="UP000503540">
    <property type="component" value="Chromosome"/>
</dbReference>
<evidence type="ECO:0000313" key="4">
    <source>
        <dbReference type="Proteomes" id="UP000503540"/>
    </source>
</evidence>
<dbReference type="SUPFAM" id="SSF103196">
    <property type="entry name" value="Roadblock/LC7 domain"/>
    <property type="match status" value="1"/>
</dbReference>
<organism evidence="3 4">
    <name type="scientific">Nocardia arthritidis</name>
    <dbReference type="NCBI Taxonomy" id="228602"/>
    <lineage>
        <taxon>Bacteria</taxon>
        <taxon>Bacillati</taxon>
        <taxon>Actinomycetota</taxon>
        <taxon>Actinomycetes</taxon>
        <taxon>Mycobacteriales</taxon>
        <taxon>Nocardiaceae</taxon>
        <taxon>Nocardia</taxon>
    </lineage>
</organism>
<evidence type="ECO:0000256" key="1">
    <source>
        <dbReference type="SAM" id="MobiDB-lite"/>
    </source>
</evidence>
<dbReference type="InterPro" id="IPR004942">
    <property type="entry name" value="Roadblock/LAMTOR2_dom"/>
</dbReference>
<protein>
    <recommendedName>
        <fullName evidence="2">Roadblock/LAMTOR2 domain-containing protein</fullName>
    </recommendedName>
</protein>
<dbReference type="Gene3D" id="3.30.450.30">
    <property type="entry name" value="Dynein light chain 2a, cytoplasmic"/>
    <property type="match status" value="1"/>
</dbReference>
<feature type="region of interest" description="Disordered" evidence="1">
    <location>
        <begin position="1"/>
        <end position="136"/>
    </location>
</feature>
<dbReference type="Pfam" id="PF03259">
    <property type="entry name" value="Robl_LC7"/>
    <property type="match status" value="1"/>
</dbReference>